<reference evidence="3" key="2">
    <citation type="journal article" date="2021" name="PeerJ">
        <title>Extensive microbial diversity within the chicken gut microbiome revealed by metagenomics and culture.</title>
        <authorList>
            <person name="Gilroy R."/>
            <person name="Ravi A."/>
            <person name="Getino M."/>
            <person name="Pursley I."/>
            <person name="Horton D.L."/>
            <person name="Alikhan N.F."/>
            <person name="Baker D."/>
            <person name="Gharbi K."/>
            <person name="Hall N."/>
            <person name="Watson M."/>
            <person name="Adriaenssens E.M."/>
            <person name="Foster-Nyarko E."/>
            <person name="Jarju S."/>
            <person name="Secka A."/>
            <person name="Antonio M."/>
            <person name="Oren A."/>
            <person name="Chaudhuri R.R."/>
            <person name="La Ragione R."/>
            <person name="Hildebrand F."/>
            <person name="Pallen M.J."/>
        </authorList>
    </citation>
    <scope>NUCLEOTIDE SEQUENCE</scope>
    <source>
        <strain evidence="3">ChiGjej1B1-2707</strain>
    </source>
</reference>
<dbReference type="InterPro" id="IPR017896">
    <property type="entry name" value="4Fe4S_Fe-S-bd"/>
</dbReference>
<protein>
    <recommendedName>
        <fullName evidence="2">4Fe-4S ferredoxin-type domain-containing protein</fullName>
    </recommendedName>
</protein>
<dbReference type="Gene3D" id="3.30.70.20">
    <property type="match status" value="1"/>
</dbReference>
<evidence type="ECO:0000256" key="1">
    <source>
        <dbReference type="SAM" id="MobiDB-lite"/>
    </source>
</evidence>
<sequence>MTEHDGTQTSEQAETNISAASALRTSENTLRDSEASNLPPLESARTSARAEHPFIVIAEYCSRANDALRHPKASSASGVDGMLAERAAVDRTPAACAACADACPHGAIVLPAADSAHTPLHAETKADTTTEHAPHNANRAHMRSLAPAIDWNACTDCGICQGVCDAFASTTRTAQDTAARILRIASHDEAAYVTCTEHIPENMQPAANTVALPCLAAGCAEFWTLALTAETPIVAVCDMDRCMDCEKAGKEALERFTRAIETAQEWTGRTVGFAEEAPLARTLVEEYARNSEFDRRGMFRKFALDATEAASGTRRVKTSSVLQDFQARREKLRATARLYAPENSALADFTPEGRERRVITPRERMLQEACTRLPSLSLRGEHA</sequence>
<feature type="region of interest" description="Disordered" evidence="1">
    <location>
        <begin position="1"/>
        <end position="47"/>
    </location>
</feature>
<dbReference type="AlphaFoldDB" id="A0A9D1A0J6"/>
<organism evidence="3 4">
    <name type="scientific">Candidatus Aveggerthella stercoripullorum</name>
    <dbReference type="NCBI Taxonomy" id="2840688"/>
    <lineage>
        <taxon>Bacteria</taxon>
        <taxon>Bacillati</taxon>
        <taxon>Actinomycetota</taxon>
        <taxon>Coriobacteriia</taxon>
        <taxon>Eggerthellales</taxon>
        <taxon>Eggerthellaceae</taxon>
        <taxon>Eggerthellaceae incertae sedis</taxon>
        <taxon>Candidatus Aveggerthella</taxon>
    </lineage>
</organism>
<feature type="compositionally biased region" description="Polar residues" evidence="1">
    <location>
        <begin position="7"/>
        <end position="28"/>
    </location>
</feature>
<dbReference type="PROSITE" id="PS51379">
    <property type="entry name" value="4FE4S_FER_2"/>
    <property type="match status" value="2"/>
</dbReference>
<feature type="domain" description="4Fe-4S ferredoxin-type" evidence="2">
    <location>
        <begin position="145"/>
        <end position="174"/>
    </location>
</feature>
<feature type="domain" description="4Fe-4S ferredoxin-type" evidence="2">
    <location>
        <begin position="85"/>
        <end position="113"/>
    </location>
</feature>
<proteinExistence type="predicted"/>
<evidence type="ECO:0000259" key="2">
    <source>
        <dbReference type="PROSITE" id="PS51379"/>
    </source>
</evidence>
<dbReference type="EMBL" id="DVGB01000076">
    <property type="protein sequence ID" value="HIR01837.1"/>
    <property type="molecule type" value="Genomic_DNA"/>
</dbReference>
<evidence type="ECO:0000313" key="3">
    <source>
        <dbReference type="EMBL" id="HIR01837.1"/>
    </source>
</evidence>
<name>A0A9D1A0J6_9ACTN</name>
<evidence type="ECO:0000313" key="4">
    <source>
        <dbReference type="Proteomes" id="UP000824261"/>
    </source>
</evidence>
<comment type="caution">
    <text evidence="3">The sequence shown here is derived from an EMBL/GenBank/DDBJ whole genome shotgun (WGS) entry which is preliminary data.</text>
</comment>
<reference evidence="3" key="1">
    <citation type="submission" date="2020-10" db="EMBL/GenBank/DDBJ databases">
        <authorList>
            <person name="Gilroy R."/>
        </authorList>
    </citation>
    <scope>NUCLEOTIDE SEQUENCE</scope>
    <source>
        <strain evidence="3">ChiGjej1B1-2707</strain>
    </source>
</reference>
<dbReference type="Proteomes" id="UP000824261">
    <property type="component" value="Unassembled WGS sequence"/>
</dbReference>
<accession>A0A9D1A0J6</accession>
<dbReference type="SUPFAM" id="SSF54862">
    <property type="entry name" value="4Fe-4S ferredoxins"/>
    <property type="match status" value="1"/>
</dbReference>
<gene>
    <name evidence="3" type="ORF">IAA69_06210</name>
</gene>